<dbReference type="SUPFAM" id="SSF53383">
    <property type="entry name" value="PLP-dependent transferases"/>
    <property type="match status" value="1"/>
</dbReference>
<dbReference type="eggNOG" id="COG0436">
    <property type="taxonomic scope" value="Bacteria"/>
</dbReference>
<dbReference type="OrthoDB" id="9804474at2"/>
<evidence type="ECO:0000256" key="1">
    <source>
        <dbReference type="ARBA" id="ARBA00001933"/>
    </source>
</evidence>
<dbReference type="Gene3D" id="3.40.640.10">
    <property type="entry name" value="Type I PLP-dependent aspartate aminotransferase-like (Major domain)"/>
    <property type="match status" value="1"/>
</dbReference>
<dbReference type="HOGENOM" id="CLU_017584_4_5_7"/>
<name>D0LQ55_HALO1</name>
<reference evidence="5 6" key="1">
    <citation type="journal article" date="2010" name="Stand. Genomic Sci.">
        <title>Complete genome sequence of Haliangium ochraceum type strain (SMP-2).</title>
        <authorList>
            <consortium name="US DOE Joint Genome Institute (JGI-PGF)"/>
            <person name="Ivanova N."/>
            <person name="Daum C."/>
            <person name="Lang E."/>
            <person name="Abt B."/>
            <person name="Kopitz M."/>
            <person name="Saunders E."/>
            <person name="Lapidus A."/>
            <person name="Lucas S."/>
            <person name="Glavina Del Rio T."/>
            <person name="Nolan M."/>
            <person name="Tice H."/>
            <person name="Copeland A."/>
            <person name="Cheng J.F."/>
            <person name="Chen F."/>
            <person name="Bruce D."/>
            <person name="Goodwin L."/>
            <person name="Pitluck S."/>
            <person name="Mavromatis K."/>
            <person name="Pati A."/>
            <person name="Mikhailova N."/>
            <person name="Chen A."/>
            <person name="Palaniappan K."/>
            <person name="Land M."/>
            <person name="Hauser L."/>
            <person name="Chang Y.J."/>
            <person name="Jeffries C.D."/>
            <person name="Detter J.C."/>
            <person name="Brettin T."/>
            <person name="Rohde M."/>
            <person name="Goker M."/>
            <person name="Bristow J."/>
            <person name="Markowitz V."/>
            <person name="Eisen J.A."/>
            <person name="Hugenholtz P."/>
            <person name="Kyrpides N.C."/>
            <person name="Klenk H.P."/>
        </authorList>
    </citation>
    <scope>NUCLEOTIDE SEQUENCE [LARGE SCALE GENOMIC DNA]</scope>
    <source>
        <strain evidence="6">DSM 14365 / CIP 107738 / JCM 11303 / AJ 13395 / SMP-2</strain>
    </source>
</reference>
<dbReference type="PANTHER" id="PTHR42832:SF3">
    <property type="entry name" value="L-GLUTAMINE--4-(METHYLSULFANYL)-2-OXOBUTANOATE AMINOTRANSFERASE"/>
    <property type="match status" value="1"/>
</dbReference>
<proteinExistence type="predicted"/>
<comment type="cofactor">
    <cofactor evidence="1">
        <name>pyridoxal 5'-phosphate</name>
        <dbReference type="ChEBI" id="CHEBI:597326"/>
    </cofactor>
</comment>
<dbReference type="InterPro" id="IPR015422">
    <property type="entry name" value="PyrdxlP-dep_Trfase_small"/>
</dbReference>
<feature type="domain" description="Aminotransferase class I/classII large" evidence="4">
    <location>
        <begin position="33"/>
        <end position="392"/>
    </location>
</feature>
<keyword evidence="2 5" id="KW-0032">Aminotransferase</keyword>
<evidence type="ECO:0000256" key="2">
    <source>
        <dbReference type="ARBA" id="ARBA00022576"/>
    </source>
</evidence>
<gene>
    <name evidence="5" type="ordered locus">Hoch_4601</name>
</gene>
<dbReference type="AlphaFoldDB" id="D0LQ55"/>
<dbReference type="CDD" id="cd00609">
    <property type="entry name" value="AAT_like"/>
    <property type="match status" value="1"/>
</dbReference>
<keyword evidence="3 5" id="KW-0808">Transferase</keyword>
<protein>
    <submittedName>
        <fullName evidence="5">Aminotransferase class I and II</fullName>
    </submittedName>
</protein>
<dbReference type="InterPro" id="IPR015421">
    <property type="entry name" value="PyrdxlP-dep_Trfase_major"/>
</dbReference>
<evidence type="ECO:0000256" key="3">
    <source>
        <dbReference type="ARBA" id="ARBA00022679"/>
    </source>
</evidence>
<organism evidence="5 6">
    <name type="scientific">Haliangium ochraceum (strain DSM 14365 / JCM 11303 / SMP-2)</name>
    <dbReference type="NCBI Taxonomy" id="502025"/>
    <lineage>
        <taxon>Bacteria</taxon>
        <taxon>Pseudomonadati</taxon>
        <taxon>Myxococcota</taxon>
        <taxon>Polyangia</taxon>
        <taxon>Haliangiales</taxon>
        <taxon>Kofleriaceae</taxon>
        <taxon>Haliangium</taxon>
    </lineage>
</organism>
<dbReference type="PANTHER" id="PTHR42832">
    <property type="entry name" value="AMINO ACID AMINOTRANSFERASE"/>
    <property type="match status" value="1"/>
</dbReference>
<dbReference type="GO" id="GO:0030170">
    <property type="term" value="F:pyridoxal phosphate binding"/>
    <property type="evidence" value="ECO:0007669"/>
    <property type="project" value="InterPro"/>
</dbReference>
<dbReference type="InterPro" id="IPR004839">
    <property type="entry name" value="Aminotransferase_I/II_large"/>
</dbReference>
<evidence type="ECO:0000313" key="5">
    <source>
        <dbReference type="EMBL" id="ACY17092.1"/>
    </source>
</evidence>
<dbReference type="Pfam" id="PF00155">
    <property type="entry name" value="Aminotran_1_2"/>
    <property type="match status" value="1"/>
</dbReference>
<dbReference type="InterPro" id="IPR050881">
    <property type="entry name" value="LL-DAP_aminotransferase"/>
</dbReference>
<keyword evidence="6" id="KW-1185">Reference proteome</keyword>
<dbReference type="GO" id="GO:0008483">
    <property type="term" value="F:transaminase activity"/>
    <property type="evidence" value="ECO:0007669"/>
    <property type="project" value="UniProtKB-KW"/>
</dbReference>
<dbReference type="EMBL" id="CP001804">
    <property type="protein sequence ID" value="ACY17092.1"/>
    <property type="molecule type" value="Genomic_DNA"/>
</dbReference>
<evidence type="ECO:0000313" key="6">
    <source>
        <dbReference type="Proteomes" id="UP000001880"/>
    </source>
</evidence>
<dbReference type="Proteomes" id="UP000001880">
    <property type="component" value="Chromosome"/>
</dbReference>
<dbReference type="STRING" id="502025.Hoch_4601"/>
<dbReference type="Gene3D" id="3.90.1150.10">
    <property type="entry name" value="Aspartate Aminotransferase, domain 1"/>
    <property type="match status" value="1"/>
</dbReference>
<dbReference type="KEGG" id="hoh:Hoch_4601"/>
<sequence>MRNPRLDDLPPYPFDRLRSLLGDLAPPPGRAPIALSIGEPQHPAPGIIAQRLAENAHLWNTYAPTDGTPSFRAAVADYLTRRYALPSSLIDPDRHVLPVAGTREALYLTGTLAVPPRQRGRRPVVLLPNPFYQAYSGAAELSDARPVYVETLSEKDFLPDIAGLDPDLLERAALVYVCSPSNPQGTVASLGYWKRLITLAREYDFVLAADECYADIYDSLPPPGALEAACALGGSLDNLLVFHSLSKRSSAAGLRSGFVAGDPELIARFQRFRSYACVAVARPILAASEALWSDEAHVEDNRRRYRRKLDLADDMLGHLDGFYRPTAGFFLWLRVGDGEATTRRLWAEAGLRVLPGSYLARDIPGQDNPGSEYIRVALVHPYELTREALERLADTLGG</sequence>
<accession>D0LQ55</accession>
<evidence type="ECO:0000259" key="4">
    <source>
        <dbReference type="Pfam" id="PF00155"/>
    </source>
</evidence>
<dbReference type="RefSeq" id="WP_012829690.1">
    <property type="nucleotide sequence ID" value="NC_013440.1"/>
</dbReference>
<dbReference type="InterPro" id="IPR015424">
    <property type="entry name" value="PyrdxlP-dep_Trfase"/>
</dbReference>